<dbReference type="GO" id="GO:0005615">
    <property type="term" value="C:extracellular space"/>
    <property type="evidence" value="ECO:0007669"/>
    <property type="project" value="TreeGrafter"/>
</dbReference>
<dbReference type="SMART" id="SM00631">
    <property type="entry name" value="Zn_pept"/>
    <property type="match status" value="1"/>
</dbReference>
<keyword evidence="10" id="KW-0862">Zinc</keyword>
<feature type="chain" id="PRO_5035684688" description="Peptidase M14 domain-containing protein" evidence="15">
    <location>
        <begin position="18"/>
        <end position="413"/>
    </location>
</feature>
<keyword evidence="4" id="KW-0964">Secreted</keyword>
<dbReference type="Pfam" id="PF00246">
    <property type="entry name" value="Peptidase_M14"/>
    <property type="match status" value="1"/>
</dbReference>
<dbReference type="InterPro" id="IPR036990">
    <property type="entry name" value="M14A-like_propep"/>
</dbReference>
<dbReference type="Gene3D" id="3.30.70.340">
    <property type="entry name" value="Metallocarboxypeptidase-like"/>
    <property type="match status" value="1"/>
</dbReference>
<comment type="similarity">
    <text evidence="3 14">Belongs to the peptidase M14 family.</text>
</comment>
<dbReference type="PANTHER" id="PTHR11705:SF91">
    <property type="entry name" value="FI01817P-RELATED"/>
    <property type="match status" value="1"/>
</dbReference>
<feature type="domain" description="Peptidase M14" evidence="16">
    <location>
        <begin position="118"/>
        <end position="412"/>
    </location>
</feature>
<proteinExistence type="inferred from homology"/>
<dbReference type="Proteomes" id="UP000663868">
    <property type="component" value="Unassembled WGS sequence"/>
</dbReference>
<evidence type="ECO:0000256" key="8">
    <source>
        <dbReference type="ARBA" id="ARBA00022729"/>
    </source>
</evidence>
<comment type="subcellular location">
    <subcellularLocation>
        <location evidence="2">Secreted</location>
    </subcellularLocation>
</comment>
<dbReference type="EMBL" id="CAJOBB010000023">
    <property type="protein sequence ID" value="CAF3516631.1"/>
    <property type="molecule type" value="Genomic_DNA"/>
</dbReference>
<accession>A0A814KSD0</accession>
<organism evidence="17 19">
    <name type="scientific">Adineta steineri</name>
    <dbReference type="NCBI Taxonomy" id="433720"/>
    <lineage>
        <taxon>Eukaryota</taxon>
        <taxon>Metazoa</taxon>
        <taxon>Spiralia</taxon>
        <taxon>Gnathifera</taxon>
        <taxon>Rotifera</taxon>
        <taxon>Eurotatoria</taxon>
        <taxon>Bdelloidea</taxon>
        <taxon>Adinetida</taxon>
        <taxon>Adinetidae</taxon>
        <taxon>Adineta</taxon>
    </lineage>
</organism>
<dbReference type="FunFam" id="3.40.630.10:FF:000040">
    <property type="entry name" value="zinc carboxypeptidase"/>
    <property type="match status" value="1"/>
</dbReference>
<evidence type="ECO:0000256" key="6">
    <source>
        <dbReference type="ARBA" id="ARBA00022670"/>
    </source>
</evidence>
<dbReference type="AlphaFoldDB" id="A0A814KSD0"/>
<protein>
    <recommendedName>
        <fullName evidence="16">Peptidase M14 domain-containing protein</fullName>
    </recommendedName>
</protein>
<name>A0A814KSD0_9BILA</name>
<keyword evidence="9" id="KW-0378">Hydrolase</keyword>
<evidence type="ECO:0000256" key="10">
    <source>
        <dbReference type="ARBA" id="ARBA00022833"/>
    </source>
</evidence>
<evidence type="ECO:0000256" key="9">
    <source>
        <dbReference type="ARBA" id="ARBA00022801"/>
    </source>
</evidence>
<evidence type="ECO:0000313" key="19">
    <source>
        <dbReference type="Proteomes" id="UP000663860"/>
    </source>
</evidence>
<evidence type="ECO:0000313" key="18">
    <source>
        <dbReference type="EMBL" id="CAF3516631.1"/>
    </source>
</evidence>
<dbReference type="CDD" id="cd03860">
    <property type="entry name" value="M14_CP_A-B_like"/>
    <property type="match status" value="1"/>
</dbReference>
<dbReference type="PROSITE" id="PS52035">
    <property type="entry name" value="PEPTIDASE_M14"/>
    <property type="match status" value="1"/>
</dbReference>
<dbReference type="Pfam" id="PF02244">
    <property type="entry name" value="Propep_M14"/>
    <property type="match status" value="1"/>
</dbReference>
<dbReference type="InterPro" id="IPR003146">
    <property type="entry name" value="M14A_act_pep"/>
</dbReference>
<keyword evidence="8 15" id="KW-0732">Signal</keyword>
<evidence type="ECO:0000256" key="11">
    <source>
        <dbReference type="ARBA" id="ARBA00023049"/>
    </source>
</evidence>
<evidence type="ECO:0000256" key="15">
    <source>
        <dbReference type="SAM" id="SignalP"/>
    </source>
</evidence>
<keyword evidence="12" id="KW-1015">Disulfide bond</keyword>
<dbReference type="GO" id="GO:0006508">
    <property type="term" value="P:proteolysis"/>
    <property type="evidence" value="ECO:0007669"/>
    <property type="project" value="UniProtKB-KW"/>
</dbReference>
<dbReference type="Gene3D" id="3.40.630.10">
    <property type="entry name" value="Zn peptidases"/>
    <property type="match status" value="1"/>
</dbReference>
<dbReference type="SUPFAM" id="SSF53187">
    <property type="entry name" value="Zn-dependent exopeptidases"/>
    <property type="match status" value="1"/>
</dbReference>
<evidence type="ECO:0000256" key="14">
    <source>
        <dbReference type="PROSITE-ProRule" id="PRU01379"/>
    </source>
</evidence>
<dbReference type="Proteomes" id="UP000663860">
    <property type="component" value="Unassembled WGS sequence"/>
</dbReference>
<keyword evidence="7" id="KW-0479">Metal-binding</keyword>
<dbReference type="GO" id="GO:0008270">
    <property type="term" value="F:zinc ion binding"/>
    <property type="evidence" value="ECO:0007669"/>
    <property type="project" value="InterPro"/>
</dbReference>
<evidence type="ECO:0000256" key="7">
    <source>
        <dbReference type="ARBA" id="ARBA00022723"/>
    </source>
</evidence>
<reference evidence="17" key="1">
    <citation type="submission" date="2021-02" db="EMBL/GenBank/DDBJ databases">
        <authorList>
            <person name="Nowell W R."/>
        </authorList>
    </citation>
    <scope>NUCLEOTIDE SEQUENCE</scope>
</reference>
<feature type="signal peptide" evidence="15">
    <location>
        <begin position="1"/>
        <end position="17"/>
    </location>
</feature>
<evidence type="ECO:0000256" key="1">
    <source>
        <dbReference type="ARBA" id="ARBA00001947"/>
    </source>
</evidence>
<evidence type="ECO:0000256" key="2">
    <source>
        <dbReference type="ARBA" id="ARBA00004613"/>
    </source>
</evidence>
<evidence type="ECO:0000259" key="16">
    <source>
        <dbReference type="PROSITE" id="PS52035"/>
    </source>
</evidence>
<evidence type="ECO:0000256" key="5">
    <source>
        <dbReference type="ARBA" id="ARBA00022645"/>
    </source>
</evidence>
<dbReference type="GO" id="GO:0004181">
    <property type="term" value="F:metallocarboxypeptidase activity"/>
    <property type="evidence" value="ECO:0007669"/>
    <property type="project" value="InterPro"/>
</dbReference>
<keyword evidence="11" id="KW-0482">Metalloprotease</keyword>
<evidence type="ECO:0000256" key="4">
    <source>
        <dbReference type="ARBA" id="ARBA00022525"/>
    </source>
</evidence>
<dbReference type="InterPro" id="IPR000834">
    <property type="entry name" value="Peptidase_M14"/>
</dbReference>
<comment type="caution">
    <text evidence="17">The sequence shown here is derived from an EMBL/GenBank/DDBJ whole genome shotgun (WGS) entry which is preliminary data.</text>
</comment>
<feature type="active site" description="Proton donor/acceptor" evidence="14">
    <location>
        <position position="378"/>
    </location>
</feature>
<evidence type="ECO:0000256" key="12">
    <source>
        <dbReference type="ARBA" id="ARBA00023157"/>
    </source>
</evidence>
<evidence type="ECO:0000256" key="3">
    <source>
        <dbReference type="ARBA" id="ARBA00005988"/>
    </source>
</evidence>
<keyword evidence="5" id="KW-0121">Carboxypeptidase</keyword>
<keyword evidence="6" id="KW-0645">Protease</keyword>
<comment type="cofactor">
    <cofactor evidence="1">
        <name>Zn(2+)</name>
        <dbReference type="ChEBI" id="CHEBI:29105"/>
    </cofactor>
</comment>
<evidence type="ECO:0000313" key="17">
    <source>
        <dbReference type="EMBL" id="CAF1055237.1"/>
    </source>
</evidence>
<sequence length="413" mass="46128">MYIRCLILCITFVVATASKKRYDGNILVSVTPYEEKHFKVLSLLEDTNEIDIWNDIHRNSSVHVMFNNATAPWLMGLFSSLSMKPSIMHSNVQALLDQEENEIQLRARSGAPRGIHDAFLNYDEVTAWLKELVGLYPNLCTLISIGKTYENRDIWLIKCTGNNGATNKKNAMLDYGIHAREWISPATGIYIINELVSKYAAGGDAKVMMDSWVFHVIPILNPDGYAHSHARERMWRKNRKLVSGTCYGVDLNRNFGYQWNTGGSSASACSDTFHGGSPMSENEAKALQNYMTGKSWNTYLTFHSYGQWWFTNWGYTTANPPQYDELKQKANIGANAIKAVYGRAYTVGSSAQILYVASGGSEDWTRGVLNILYSYCIELPPTGGTGFIAPVSEILRTGLETFAGIVAFLKALP</sequence>
<dbReference type="PRINTS" id="PR00765">
    <property type="entry name" value="CRBOXYPTASEA"/>
</dbReference>
<dbReference type="SUPFAM" id="SSF54897">
    <property type="entry name" value="Protease propeptides/inhibitors"/>
    <property type="match status" value="1"/>
</dbReference>
<dbReference type="EMBL" id="CAJNOE010000214">
    <property type="protein sequence ID" value="CAF1055237.1"/>
    <property type="molecule type" value="Genomic_DNA"/>
</dbReference>
<gene>
    <name evidence="17" type="ORF">IZO911_LOCUS20559</name>
    <name evidence="18" type="ORF">KXQ929_LOCUS914</name>
</gene>
<evidence type="ECO:0000256" key="13">
    <source>
        <dbReference type="ARBA" id="ARBA00057299"/>
    </source>
</evidence>
<dbReference type="PANTHER" id="PTHR11705">
    <property type="entry name" value="PROTEASE FAMILY M14 CARBOXYPEPTIDASE A,B"/>
    <property type="match status" value="1"/>
</dbReference>
<comment type="function">
    <text evidence="13">Involved in the digestion of the blood meal.</text>
</comment>